<dbReference type="PROSITE" id="PS50240">
    <property type="entry name" value="TRYPSIN_DOM"/>
    <property type="match status" value="1"/>
</dbReference>
<name>T1GLG3_MEGSC</name>
<dbReference type="EMBL" id="CAQQ02394716">
    <property type="status" value="NOT_ANNOTATED_CDS"/>
    <property type="molecule type" value="Genomic_DNA"/>
</dbReference>
<dbReference type="EMBL" id="CAQQ02394715">
    <property type="status" value="NOT_ANNOTATED_CDS"/>
    <property type="molecule type" value="Genomic_DNA"/>
</dbReference>
<dbReference type="EnsemblMetazoa" id="MESCA004365-RA">
    <property type="protein sequence ID" value="MESCA004365-PA"/>
    <property type="gene ID" value="MESCA004365"/>
</dbReference>
<evidence type="ECO:0000313" key="7">
    <source>
        <dbReference type="Proteomes" id="UP000015102"/>
    </source>
</evidence>
<accession>T1GLG3</accession>
<dbReference type="HOGENOM" id="CLU_1286125_0_0_1"/>
<evidence type="ECO:0000256" key="3">
    <source>
        <dbReference type="ARBA" id="ARBA00022825"/>
    </source>
</evidence>
<keyword evidence="4" id="KW-1015">Disulfide bond</keyword>
<evidence type="ECO:0000313" key="6">
    <source>
        <dbReference type="EnsemblMetazoa" id="MESCA004365-PA"/>
    </source>
</evidence>
<evidence type="ECO:0000256" key="2">
    <source>
        <dbReference type="ARBA" id="ARBA00022801"/>
    </source>
</evidence>
<dbReference type="GO" id="GO:0004252">
    <property type="term" value="F:serine-type endopeptidase activity"/>
    <property type="evidence" value="ECO:0007669"/>
    <property type="project" value="InterPro"/>
</dbReference>
<organism evidence="6 7">
    <name type="scientific">Megaselia scalaris</name>
    <name type="common">Humpbacked fly</name>
    <name type="synonym">Phora scalaris</name>
    <dbReference type="NCBI Taxonomy" id="36166"/>
    <lineage>
        <taxon>Eukaryota</taxon>
        <taxon>Metazoa</taxon>
        <taxon>Ecdysozoa</taxon>
        <taxon>Arthropoda</taxon>
        <taxon>Hexapoda</taxon>
        <taxon>Insecta</taxon>
        <taxon>Pterygota</taxon>
        <taxon>Neoptera</taxon>
        <taxon>Endopterygota</taxon>
        <taxon>Diptera</taxon>
        <taxon>Brachycera</taxon>
        <taxon>Muscomorpha</taxon>
        <taxon>Platypezoidea</taxon>
        <taxon>Phoridae</taxon>
        <taxon>Megaseliini</taxon>
        <taxon>Megaselia</taxon>
    </lineage>
</organism>
<dbReference type="STRING" id="36166.T1GLG3"/>
<reference evidence="7" key="1">
    <citation type="submission" date="2013-02" db="EMBL/GenBank/DDBJ databases">
        <authorList>
            <person name="Hughes D."/>
        </authorList>
    </citation>
    <scope>NUCLEOTIDE SEQUENCE</scope>
    <source>
        <strain>Durham</strain>
        <strain evidence="7">NC isolate 2 -- Noor lab</strain>
    </source>
</reference>
<dbReference type="InterPro" id="IPR018114">
    <property type="entry name" value="TRYPSIN_HIS"/>
</dbReference>
<protein>
    <recommendedName>
        <fullName evidence="5">Peptidase S1 domain-containing protein</fullName>
    </recommendedName>
</protein>
<dbReference type="PANTHER" id="PTHR24276:SF91">
    <property type="entry name" value="AT26814P-RELATED"/>
    <property type="match status" value="1"/>
</dbReference>
<dbReference type="Pfam" id="PF00089">
    <property type="entry name" value="Trypsin"/>
    <property type="match status" value="1"/>
</dbReference>
<dbReference type="PANTHER" id="PTHR24276">
    <property type="entry name" value="POLYSERASE-RELATED"/>
    <property type="match status" value="1"/>
</dbReference>
<dbReference type="AlphaFoldDB" id="T1GLG3"/>
<dbReference type="SUPFAM" id="SSF50494">
    <property type="entry name" value="Trypsin-like serine proteases"/>
    <property type="match status" value="1"/>
</dbReference>
<keyword evidence="2" id="KW-0378">Hydrolase</keyword>
<dbReference type="CDD" id="cd00190">
    <property type="entry name" value="Tryp_SPc"/>
    <property type="match status" value="1"/>
</dbReference>
<dbReference type="InterPro" id="IPR001254">
    <property type="entry name" value="Trypsin_dom"/>
</dbReference>
<dbReference type="OMA" id="NWITQIA"/>
<sequence>MTSIISVVLLRVSIFYLEIFSLYSNHVLGASAPESFKGRIVNGVDGDIEQFQYQMLIVDDDFSLQLSLRVNSRHLCGASVISLRIALSAAHCFDGGVHTKPKQVSLRGGSTSSKTGGQLFDVKQILLHPLYTPDHDYDVAIIYTKTDLQGQNIKPIQLPDVDYNLVPGSECVVSGWGQLTVGDKTSSEILRHINVSIVETTDCNAALIEQGGVRK</sequence>
<evidence type="ECO:0000256" key="1">
    <source>
        <dbReference type="ARBA" id="ARBA00022670"/>
    </source>
</evidence>
<dbReference type="InterPro" id="IPR043504">
    <property type="entry name" value="Peptidase_S1_PA_chymotrypsin"/>
</dbReference>
<feature type="domain" description="Peptidase S1" evidence="5">
    <location>
        <begin position="40"/>
        <end position="215"/>
    </location>
</feature>
<dbReference type="Gene3D" id="2.40.10.10">
    <property type="entry name" value="Trypsin-like serine proteases"/>
    <property type="match status" value="1"/>
</dbReference>
<proteinExistence type="predicted"/>
<keyword evidence="3" id="KW-0720">Serine protease</keyword>
<dbReference type="SMART" id="SM00020">
    <property type="entry name" value="Tryp_SPc"/>
    <property type="match status" value="1"/>
</dbReference>
<keyword evidence="7" id="KW-1185">Reference proteome</keyword>
<dbReference type="InterPro" id="IPR009003">
    <property type="entry name" value="Peptidase_S1_PA"/>
</dbReference>
<reference evidence="6" key="2">
    <citation type="submission" date="2015-06" db="UniProtKB">
        <authorList>
            <consortium name="EnsemblMetazoa"/>
        </authorList>
    </citation>
    <scope>IDENTIFICATION</scope>
</reference>
<dbReference type="PROSITE" id="PS00134">
    <property type="entry name" value="TRYPSIN_HIS"/>
    <property type="match status" value="1"/>
</dbReference>
<dbReference type="Proteomes" id="UP000015102">
    <property type="component" value="Unassembled WGS sequence"/>
</dbReference>
<keyword evidence="1" id="KW-0645">Protease</keyword>
<dbReference type="GO" id="GO:0006508">
    <property type="term" value="P:proteolysis"/>
    <property type="evidence" value="ECO:0007669"/>
    <property type="project" value="UniProtKB-KW"/>
</dbReference>
<evidence type="ECO:0000259" key="5">
    <source>
        <dbReference type="PROSITE" id="PS50240"/>
    </source>
</evidence>
<dbReference type="InterPro" id="IPR050430">
    <property type="entry name" value="Peptidase_S1"/>
</dbReference>
<evidence type="ECO:0000256" key="4">
    <source>
        <dbReference type="ARBA" id="ARBA00023157"/>
    </source>
</evidence>